<keyword evidence="2" id="KW-1185">Reference proteome</keyword>
<dbReference type="STRING" id="1480615.AWJ14_11545"/>
<proteinExistence type="predicted"/>
<evidence type="ECO:0008006" key="3">
    <source>
        <dbReference type="Google" id="ProtNLM"/>
    </source>
</evidence>
<gene>
    <name evidence="1" type="ORF">AWJ14_11545</name>
</gene>
<sequence length="118" mass="11903">MNPLVQRIIDTVGIDQATAEKAIGAILVFLQSEGPADKVKAMLASVPGSEALMAQAPTGGMLSMGGIMGLGQKLMGLGLGMGEISGISKQTMAFARENGAGDAVNEIVGSIPGLSQFV</sequence>
<protein>
    <recommendedName>
        <fullName evidence="3">DUF2267 domain-containing protein</fullName>
    </recommendedName>
</protein>
<dbReference type="OrthoDB" id="7907231at2"/>
<dbReference type="RefSeq" id="WP_066179686.1">
    <property type="nucleotide sequence ID" value="NZ_LQZT01000021.1"/>
</dbReference>
<organism evidence="1 2">
    <name type="scientific">Hoeflea olei</name>
    <dbReference type="NCBI Taxonomy" id="1480615"/>
    <lineage>
        <taxon>Bacteria</taxon>
        <taxon>Pseudomonadati</taxon>
        <taxon>Pseudomonadota</taxon>
        <taxon>Alphaproteobacteria</taxon>
        <taxon>Hyphomicrobiales</taxon>
        <taxon>Rhizobiaceae</taxon>
        <taxon>Hoeflea</taxon>
    </lineage>
</organism>
<evidence type="ECO:0000313" key="1">
    <source>
        <dbReference type="EMBL" id="OCW57215.1"/>
    </source>
</evidence>
<reference evidence="1 2" key="1">
    <citation type="submission" date="2015-12" db="EMBL/GenBank/DDBJ databases">
        <authorList>
            <person name="Shamseldin A."/>
            <person name="Moawad H."/>
            <person name="Abd El-Rahim W.M."/>
            <person name="Sadowsky M.J."/>
        </authorList>
    </citation>
    <scope>NUCLEOTIDE SEQUENCE [LARGE SCALE GENOMIC DNA]</scope>
    <source>
        <strain evidence="1 2">JC234</strain>
    </source>
</reference>
<dbReference type="Proteomes" id="UP000094795">
    <property type="component" value="Unassembled WGS sequence"/>
</dbReference>
<comment type="caution">
    <text evidence="1">The sequence shown here is derived from an EMBL/GenBank/DDBJ whole genome shotgun (WGS) entry which is preliminary data.</text>
</comment>
<dbReference type="AlphaFoldDB" id="A0A1C1YUT8"/>
<name>A0A1C1YUT8_9HYPH</name>
<dbReference type="EMBL" id="LQZT01000021">
    <property type="protein sequence ID" value="OCW57215.1"/>
    <property type="molecule type" value="Genomic_DNA"/>
</dbReference>
<evidence type="ECO:0000313" key="2">
    <source>
        <dbReference type="Proteomes" id="UP000094795"/>
    </source>
</evidence>
<accession>A0A1C1YUT8</accession>